<comment type="caution">
    <text evidence="2">The sequence shown here is derived from an EMBL/GenBank/DDBJ whole genome shotgun (WGS) entry which is preliminary data.</text>
</comment>
<proteinExistence type="predicted"/>
<evidence type="ECO:0000313" key="2">
    <source>
        <dbReference type="EMBL" id="KAK3292662.1"/>
    </source>
</evidence>
<dbReference type="RefSeq" id="XP_062656176.1">
    <property type="nucleotide sequence ID" value="XM_062806853.1"/>
</dbReference>
<dbReference type="GeneID" id="87843801"/>
<feature type="region of interest" description="Disordered" evidence="1">
    <location>
        <begin position="1"/>
        <end position="23"/>
    </location>
</feature>
<evidence type="ECO:0000256" key="1">
    <source>
        <dbReference type="SAM" id="MobiDB-lite"/>
    </source>
</evidence>
<reference evidence="2" key="1">
    <citation type="journal article" date="2023" name="Mol. Phylogenet. Evol.">
        <title>Genome-scale phylogeny and comparative genomics of the fungal order Sordariales.</title>
        <authorList>
            <person name="Hensen N."/>
            <person name="Bonometti L."/>
            <person name="Westerberg I."/>
            <person name="Brannstrom I.O."/>
            <person name="Guillou S."/>
            <person name="Cros-Aarteil S."/>
            <person name="Calhoun S."/>
            <person name="Haridas S."/>
            <person name="Kuo A."/>
            <person name="Mondo S."/>
            <person name="Pangilinan J."/>
            <person name="Riley R."/>
            <person name="LaButti K."/>
            <person name="Andreopoulos B."/>
            <person name="Lipzen A."/>
            <person name="Chen C."/>
            <person name="Yan M."/>
            <person name="Daum C."/>
            <person name="Ng V."/>
            <person name="Clum A."/>
            <person name="Steindorff A."/>
            <person name="Ohm R.A."/>
            <person name="Martin F."/>
            <person name="Silar P."/>
            <person name="Natvig D.O."/>
            <person name="Lalanne C."/>
            <person name="Gautier V."/>
            <person name="Ament-Velasquez S.L."/>
            <person name="Kruys A."/>
            <person name="Hutchinson M.I."/>
            <person name="Powell A.J."/>
            <person name="Barry K."/>
            <person name="Miller A.N."/>
            <person name="Grigoriev I.V."/>
            <person name="Debuchy R."/>
            <person name="Gladieux P."/>
            <person name="Hiltunen Thoren M."/>
            <person name="Johannesson H."/>
        </authorList>
    </citation>
    <scope>NUCLEOTIDE SEQUENCE</scope>
    <source>
        <strain evidence="2">CBS 168.71</strain>
    </source>
</reference>
<feature type="compositionally biased region" description="Pro residues" evidence="1">
    <location>
        <begin position="84"/>
        <end position="93"/>
    </location>
</feature>
<gene>
    <name evidence="2" type="ORF">B0H64DRAFT_445581</name>
</gene>
<dbReference type="Proteomes" id="UP001278766">
    <property type="component" value="Unassembled WGS sequence"/>
</dbReference>
<organism evidence="2 3">
    <name type="scientific">Chaetomium fimeti</name>
    <dbReference type="NCBI Taxonomy" id="1854472"/>
    <lineage>
        <taxon>Eukaryota</taxon>
        <taxon>Fungi</taxon>
        <taxon>Dikarya</taxon>
        <taxon>Ascomycota</taxon>
        <taxon>Pezizomycotina</taxon>
        <taxon>Sordariomycetes</taxon>
        <taxon>Sordariomycetidae</taxon>
        <taxon>Sordariales</taxon>
        <taxon>Chaetomiaceae</taxon>
        <taxon>Chaetomium</taxon>
    </lineage>
</organism>
<feature type="compositionally biased region" description="Basic and acidic residues" evidence="1">
    <location>
        <begin position="1"/>
        <end position="10"/>
    </location>
</feature>
<sequence length="323" mass="37362">MSLLHLETHNPNRPPPQIPYKRGRRNSFLANTYLPPHRILRLTHLYYLNYTLSRRMEHLREDLAHTKDAAEKFLSPTTTTPTPKTNPPWPPDDPTPHHHHQPPQPCTPLTQQASTMALTLGSHPPPPNTTPRIHQIHHSPPQLTHLCHLRLLAQRQRRALREGRWLREHGPWLTERAERRTKGWLKRRGEKYSMRRVAGREVRWWEGWRGRLVYGWELDAWRWGVALRRGVLGKGGTGDKSGGGDGGGGVGGWPGQEWFEIYKMVRYGWTEAWGLGEDREGRARREAEMEMERGGFKQAYGSGMLLMGSSPLRRTWTPVCEEV</sequence>
<dbReference type="AlphaFoldDB" id="A0AAE0HA36"/>
<dbReference type="EMBL" id="JAUEPN010000007">
    <property type="protein sequence ID" value="KAK3292662.1"/>
    <property type="molecule type" value="Genomic_DNA"/>
</dbReference>
<accession>A0AAE0HA36</accession>
<evidence type="ECO:0000313" key="3">
    <source>
        <dbReference type="Proteomes" id="UP001278766"/>
    </source>
</evidence>
<reference evidence="2" key="2">
    <citation type="submission" date="2023-06" db="EMBL/GenBank/DDBJ databases">
        <authorList>
            <consortium name="Lawrence Berkeley National Laboratory"/>
            <person name="Haridas S."/>
            <person name="Hensen N."/>
            <person name="Bonometti L."/>
            <person name="Westerberg I."/>
            <person name="Brannstrom I.O."/>
            <person name="Guillou S."/>
            <person name="Cros-Aarteil S."/>
            <person name="Calhoun S."/>
            <person name="Kuo A."/>
            <person name="Mondo S."/>
            <person name="Pangilinan J."/>
            <person name="Riley R."/>
            <person name="Labutti K."/>
            <person name="Andreopoulos B."/>
            <person name="Lipzen A."/>
            <person name="Chen C."/>
            <person name="Yanf M."/>
            <person name="Daum C."/>
            <person name="Ng V."/>
            <person name="Clum A."/>
            <person name="Steindorff A."/>
            <person name="Ohm R."/>
            <person name="Martin F."/>
            <person name="Silar P."/>
            <person name="Natvig D."/>
            <person name="Lalanne C."/>
            <person name="Gautier V."/>
            <person name="Ament-Velasquez S.L."/>
            <person name="Kruys A."/>
            <person name="Hutchinson M.I."/>
            <person name="Powell A.J."/>
            <person name="Barry K."/>
            <person name="Miller A.N."/>
            <person name="Grigoriev I.V."/>
            <person name="Debuchy R."/>
            <person name="Gladieux P."/>
            <person name="Thoren M.H."/>
            <person name="Johannesson H."/>
        </authorList>
    </citation>
    <scope>NUCLEOTIDE SEQUENCE</scope>
    <source>
        <strain evidence="2">CBS 168.71</strain>
    </source>
</reference>
<feature type="region of interest" description="Disordered" evidence="1">
    <location>
        <begin position="68"/>
        <end position="109"/>
    </location>
</feature>
<protein>
    <submittedName>
        <fullName evidence="2">Uncharacterized protein</fullName>
    </submittedName>
</protein>
<keyword evidence="3" id="KW-1185">Reference proteome</keyword>
<name>A0AAE0HA36_9PEZI</name>